<dbReference type="Pfam" id="PF05532">
    <property type="entry name" value="CsbD"/>
    <property type="match status" value="1"/>
</dbReference>
<feature type="coiled-coil region" evidence="2">
    <location>
        <begin position="34"/>
        <end position="76"/>
    </location>
</feature>
<accession>A0A1B6VWS3</accession>
<comment type="caution">
    <text evidence="4">The sequence shown here is derived from an EMBL/GenBank/DDBJ whole genome shotgun (WGS) entry which is preliminary data.</text>
</comment>
<dbReference type="InterPro" id="IPR008462">
    <property type="entry name" value="CsbD"/>
</dbReference>
<dbReference type="AlphaFoldDB" id="A0A1B6VWS3"/>
<dbReference type="OrthoDB" id="8611681at2"/>
<reference evidence="5" key="1">
    <citation type="submission" date="2016-05" db="EMBL/GenBank/DDBJ databases">
        <title>Draft genome of Corynebacterium afermentans subsp. afermentans LCDC 88199T.</title>
        <authorList>
            <person name="Bernier A.-M."/>
            <person name="Bernard K."/>
        </authorList>
    </citation>
    <scope>NUCLEOTIDE SEQUENCE [LARGE SCALE GENOMIC DNA]</scope>
    <source>
        <strain evidence="5">NML130454</strain>
    </source>
</reference>
<keyword evidence="5" id="KW-1185">Reference proteome</keyword>
<feature type="domain" description="CsbD-like" evidence="3">
    <location>
        <begin position="3"/>
        <end position="48"/>
    </location>
</feature>
<evidence type="ECO:0000256" key="2">
    <source>
        <dbReference type="SAM" id="Coils"/>
    </source>
</evidence>
<evidence type="ECO:0000256" key="1">
    <source>
        <dbReference type="ARBA" id="ARBA00009129"/>
    </source>
</evidence>
<sequence>MSNFDDIAGKVKKEVGDAIGSSKLQAEGLIQEGVGKAKEAIADVEKQAADVLEKGKKSAEELMSEAKGKAEGLINDIKSKF</sequence>
<organism evidence="4 5">
    <name type="scientific">Eikenella halliae</name>
    <dbReference type="NCBI Taxonomy" id="1795832"/>
    <lineage>
        <taxon>Bacteria</taxon>
        <taxon>Pseudomonadati</taxon>
        <taxon>Pseudomonadota</taxon>
        <taxon>Betaproteobacteria</taxon>
        <taxon>Neisseriales</taxon>
        <taxon>Neisseriaceae</taxon>
        <taxon>Eikenella</taxon>
    </lineage>
</organism>
<dbReference type="Proteomes" id="UP000077726">
    <property type="component" value="Unassembled WGS sequence"/>
</dbReference>
<dbReference type="SUPFAM" id="SSF69047">
    <property type="entry name" value="Hypothetical protein YjbJ"/>
    <property type="match status" value="1"/>
</dbReference>
<evidence type="ECO:0000259" key="3">
    <source>
        <dbReference type="Pfam" id="PF05532"/>
    </source>
</evidence>
<dbReference type="RefSeq" id="WP_064090465.1">
    <property type="nucleotide sequence ID" value="NZ_JBHRIB010000023.1"/>
</dbReference>
<name>A0A1B6VWS3_9NEIS</name>
<comment type="similarity">
    <text evidence="1">Belongs to the UPF0337 (CsbD) family.</text>
</comment>
<evidence type="ECO:0000313" key="4">
    <source>
        <dbReference type="EMBL" id="OAM38674.1"/>
    </source>
</evidence>
<evidence type="ECO:0000313" key="5">
    <source>
        <dbReference type="Proteomes" id="UP000077726"/>
    </source>
</evidence>
<protein>
    <submittedName>
        <fullName evidence="4">CsbD-like protein</fullName>
    </submittedName>
</protein>
<proteinExistence type="inferred from homology"/>
<keyword evidence="2" id="KW-0175">Coiled coil</keyword>
<dbReference type="EMBL" id="LXSQ01000023">
    <property type="protein sequence ID" value="OAM38674.1"/>
    <property type="molecule type" value="Genomic_DNA"/>
</dbReference>
<dbReference type="InterPro" id="IPR036629">
    <property type="entry name" value="YjbJ_sf"/>
</dbReference>
<gene>
    <name evidence="4" type="ORF">A7Q00_10425</name>
</gene>